<evidence type="ECO:0000256" key="4">
    <source>
        <dbReference type="ARBA" id="ARBA00022801"/>
    </source>
</evidence>
<evidence type="ECO:0000256" key="1">
    <source>
        <dbReference type="ARBA" id="ARBA00001913"/>
    </source>
</evidence>
<keyword evidence="3" id="KW-0479">Metal-binding</keyword>
<dbReference type="InterPro" id="IPR015237">
    <property type="entry name" value="Alpha-amylase_C_pro"/>
</dbReference>
<dbReference type="AlphaFoldDB" id="A0A9E2SCB8"/>
<dbReference type="NCBIfam" id="NF006968">
    <property type="entry name" value="PRK09441.1-1"/>
    <property type="match status" value="1"/>
</dbReference>
<dbReference type="InterPro" id="IPR013776">
    <property type="entry name" value="A-amylase_thermo"/>
</dbReference>
<comment type="caution">
    <text evidence="8">The sequence shown here is derived from an EMBL/GenBank/DDBJ whole genome shotgun (WGS) entry which is preliminary data.</text>
</comment>
<keyword evidence="6 8" id="KW-0326">Glycosidase</keyword>
<protein>
    <submittedName>
        <fullName evidence="8">Alpha-amylase</fullName>
        <ecNumber evidence="8">3.2.1.1</ecNumber>
    </submittedName>
</protein>
<comment type="cofactor">
    <cofactor evidence="1">
        <name>Ca(2+)</name>
        <dbReference type="ChEBI" id="CHEBI:29108"/>
    </cofactor>
</comment>
<evidence type="ECO:0000256" key="2">
    <source>
        <dbReference type="ARBA" id="ARBA00008061"/>
    </source>
</evidence>
<dbReference type="Pfam" id="PF09154">
    <property type="entry name" value="Alpha-amy_C_pro"/>
    <property type="match status" value="1"/>
</dbReference>
<dbReference type="PANTHER" id="PTHR43447">
    <property type="entry name" value="ALPHA-AMYLASE"/>
    <property type="match status" value="1"/>
</dbReference>
<name>A0A9E2SCB8_9BACT</name>
<keyword evidence="9" id="KW-1185">Reference proteome</keyword>
<dbReference type="CDD" id="cd11318">
    <property type="entry name" value="AmyAc_bac_fung_AmyA"/>
    <property type="match status" value="1"/>
</dbReference>
<dbReference type="Proteomes" id="UP000812270">
    <property type="component" value="Unassembled WGS sequence"/>
</dbReference>
<dbReference type="NCBIfam" id="NF006969">
    <property type="entry name" value="PRK09441.1-2"/>
    <property type="match status" value="1"/>
</dbReference>
<dbReference type="EC" id="3.2.1.1" evidence="8"/>
<evidence type="ECO:0000256" key="6">
    <source>
        <dbReference type="ARBA" id="ARBA00023295"/>
    </source>
</evidence>
<evidence type="ECO:0000313" key="8">
    <source>
        <dbReference type="EMBL" id="MBV4358702.1"/>
    </source>
</evidence>
<dbReference type="GO" id="GO:0004556">
    <property type="term" value="F:alpha-amylase activity"/>
    <property type="evidence" value="ECO:0007669"/>
    <property type="project" value="UniProtKB-EC"/>
</dbReference>
<gene>
    <name evidence="8" type="ORF">KTO63_16175</name>
</gene>
<evidence type="ECO:0000313" key="9">
    <source>
        <dbReference type="Proteomes" id="UP000812270"/>
    </source>
</evidence>
<evidence type="ECO:0000256" key="3">
    <source>
        <dbReference type="ARBA" id="ARBA00022723"/>
    </source>
</evidence>
<dbReference type="SMART" id="SM00642">
    <property type="entry name" value="Aamy"/>
    <property type="match status" value="1"/>
</dbReference>
<keyword evidence="5" id="KW-0119">Carbohydrate metabolism</keyword>
<evidence type="ECO:0000256" key="5">
    <source>
        <dbReference type="ARBA" id="ARBA00023277"/>
    </source>
</evidence>
<dbReference type="GO" id="GO:0005975">
    <property type="term" value="P:carbohydrate metabolic process"/>
    <property type="evidence" value="ECO:0007669"/>
    <property type="project" value="InterPro"/>
</dbReference>
<dbReference type="InterPro" id="IPR006047">
    <property type="entry name" value="GH13_cat_dom"/>
</dbReference>
<organism evidence="8 9">
    <name type="scientific">Pinibacter aurantiacus</name>
    <dbReference type="NCBI Taxonomy" id="2851599"/>
    <lineage>
        <taxon>Bacteria</taxon>
        <taxon>Pseudomonadati</taxon>
        <taxon>Bacteroidota</taxon>
        <taxon>Chitinophagia</taxon>
        <taxon>Chitinophagales</taxon>
        <taxon>Chitinophagaceae</taxon>
        <taxon>Pinibacter</taxon>
    </lineage>
</organism>
<comment type="similarity">
    <text evidence="2">Belongs to the glycosyl hydrolase 13 family.</text>
</comment>
<proteinExistence type="inferred from homology"/>
<dbReference type="EMBL" id="JAHSPG010000013">
    <property type="protein sequence ID" value="MBV4358702.1"/>
    <property type="molecule type" value="Genomic_DNA"/>
</dbReference>
<accession>A0A9E2SCB8</accession>
<reference evidence="8" key="1">
    <citation type="submission" date="2021-06" db="EMBL/GenBank/DDBJ databases">
        <authorList>
            <person name="Huq M.A."/>
        </authorList>
    </citation>
    <scope>NUCLEOTIDE SEQUENCE</scope>
    <source>
        <strain evidence="8">MAH-26</strain>
    </source>
</reference>
<keyword evidence="4 8" id="KW-0378">Hydrolase</keyword>
<feature type="domain" description="Glycosyl hydrolase family 13 catalytic" evidence="7">
    <location>
        <begin position="1"/>
        <end position="396"/>
    </location>
</feature>
<dbReference type="Pfam" id="PF00128">
    <property type="entry name" value="Alpha-amylase"/>
    <property type="match status" value="1"/>
</dbReference>
<sequence>MFQYFSWYYPADGSLWEDVKTNAQNLANLGVNSVWLPPAYKGTQGGMSSGYDVYDIYDLGEFDQKGSVRTKFGTKQQYKEAVESLHKAGIQVYVDIVLNHRGGGDETEKVTVRKVDPENRNNFISDAFEIEAFTKFTFPGRQGQYSQFVWDFRCFSDVDYAKDKEETAIFSIANEYGDGWQEVIDSEKGNYDFLMFADVEFRNSSVREELKRWGEWYLKEIGFDGVRLDAVKHITPAFYNEWLDHMRSIKDDLFAVGEYWAPGELPLLQKYIDATQRRMSLFDASLHHNFYHASNEGNNFDLRKILDNSLVQADPALAVTVVDNHDTQPLQALEAPVEKWFKPLAYALILLREAGYPCIFHPDLYGAHYVDKGNDGNDHEIFLDKCPHIDELLLARKLYAYGLQRDYFDHANCIGWTREGISEVENSGCAILLSNGDEGFKHMEIGKQHAGKTFNDLLKQHPATVTIDENGWGEFHVSPGSVSVWISSQ</sequence>
<evidence type="ECO:0000259" key="7">
    <source>
        <dbReference type="SMART" id="SM00642"/>
    </source>
</evidence>
<dbReference type="PIRSF" id="PIRSF001021">
    <property type="entry name" value="Alph-amls_thrmst"/>
    <property type="match status" value="1"/>
</dbReference>